<gene>
    <name evidence="1" type="ordered locus">Ppha_2594</name>
</gene>
<organism evidence="1 2">
    <name type="scientific">Pelodictyon phaeoclathratiforme (strain DSM 5477 / BU-1)</name>
    <dbReference type="NCBI Taxonomy" id="324925"/>
    <lineage>
        <taxon>Bacteria</taxon>
        <taxon>Pseudomonadati</taxon>
        <taxon>Chlorobiota</taxon>
        <taxon>Chlorobiia</taxon>
        <taxon>Chlorobiales</taxon>
        <taxon>Chlorobiaceae</taxon>
        <taxon>Chlorobium/Pelodictyon group</taxon>
        <taxon>Pelodictyon</taxon>
    </lineage>
</organism>
<dbReference type="SUPFAM" id="SSF51120">
    <property type="entry name" value="beta-Roll"/>
    <property type="match status" value="1"/>
</dbReference>
<dbReference type="AlphaFoldDB" id="B4SFS9"/>
<dbReference type="InterPro" id="IPR001343">
    <property type="entry name" value="Hemolysn_Ca-bd"/>
</dbReference>
<keyword evidence="2" id="KW-1185">Reference proteome</keyword>
<dbReference type="PROSITE" id="PS50194">
    <property type="entry name" value="FILAMIN_REPEAT"/>
    <property type="match status" value="1"/>
</dbReference>
<accession>B4SFS9</accession>
<name>B4SFS9_PELPB</name>
<dbReference type="KEGG" id="pph:Ppha_2594"/>
<dbReference type="InterPro" id="IPR011049">
    <property type="entry name" value="Serralysin-like_metalloprot_C"/>
</dbReference>
<dbReference type="GO" id="GO:0005509">
    <property type="term" value="F:calcium ion binding"/>
    <property type="evidence" value="ECO:0007669"/>
    <property type="project" value="InterPro"/>
</dbReference>
<dbReference type="STRING" id="324925.Ppha_2594"/>
<dbReference type="Proteomes" id="UP000002724">
    <property type="component" value="Chromosome"/>
</dbReference>
<proteinExistence type="predicted"/>
<dbReference type="EMBL" id="CP001110">
    <property type="protein sequence ID" value="ACF44756.1"/>
    <property type="molecule type" value="Genomic_DNA"/>
</dbReference>
<dbReference type="Pfam" id="PF00353">
    <property type="entry name" value="HemolysinCabind"/>
    <property type="match status" value="1"/>
</dbReference>
<dbReference type="Gene3D" id="2.150.10.10">
    <property type="entry name" value="Serralysin-like metalloprotease, C-terminal"/>
    <property type="match status" value="1"/>
</dbReference>
<reference evidence="1 2" key="1">
    <citation type="submission" date="2008-06" db="EMBL/GenBank/DDBJ databases">
        <title>Complete sequence of Pelodictyon phaeoclathratiforme BU-1.</title>
        <authorList>
            <consortium name="US DOE Joint Genome Institute"/>
            <person name="Lucas S."/>
            <person name="Copeland A."/>
            <person name="Lapidus A."/>
            <person name="Glavina del Rio T."/>
            <person name="Dalin E."/>
            <person name="Tice H."/>
            <person name="Bruce D."/>
            <person name="Goodwin L."/>
            <person name="Pitluck S."/>
            <person name="Schmutz J."/>
            <person name="Larimer F."/>
            <person name="Land M."/>
            <person name="Hauser L."/>
            <person name="Kyrpides N."/>
            <person name="Mikhailova N."/>
            <person name="Liu Z."/>
            <person name="Li T."/>
            <person name="Zhao F."/>
            <person name="Overmann J."/>
            <person name="Bryant D.A."/>
            <person name="Richardson P."/>
        </authorList>
    </citation>
    <scope>NUCLEOTIDE SEQUENCE [LARGE SCALE GENOMIC DNA]</scope>
    <source>
        <strain evidence="2">DSM 5477 / BU-1</strain>
    </source>
</reference>
<dbReference type="HOGENOM" id="CLU_283402_0_0_10"/>
<dbReference type="RefSeq" id="WP_012509229.1">
    <property type="nucleotide sequence ID" value="NC_011060.1"/>
</dbReference>
<evidence type="ECO:0000313" key="1">
    <source>
        <dbReference type="EMBL" id="ACF44756.1"/>
    </source>
</evidence>
<dbReference type="InterPro" id="IPR017868">
    <property type="entry name" value="Filamin/ABP280_repeat-like"/>
</dbReference>
<evidence type="ECO:0000313" key="2">
    <source>
        <dbReference type="Proteomes" id="UP000002724"/>
    </source>
</evidence>
<protein>
    <submittedName>
        <fullName evidence="1">Hemolysin-type calcium-binding region</fullName>
    </submittedName>
</protein>
<dbReference type="eggNOG" id="COG2931">
    <property type="taxonomic scope" value="Bacteria"/>
</dbReference>
<sequence length="1099" mass="113937">MVTSIVAGSLDSWQYLASYADLMDWLGADGLTDADSDTAAQHYNNYARSEGRTITFNAWEYLASNPDLMNWLGADGFTHADATTATKHYIEHGYHEDRTITFDAWEYLASNPDLMNWLGADGVTDADAVTAAKHYMQYGVHEDRTITFDAAAYLAANADLQHWIYDLLHLSGDAANDFAAQHYITNGRFENRMGTPVESYALTTAQDNKSAYHFTSNPAGTLNTLQNSDQLTGLGDEATLTAVLVNPNADAGYVIAPELNNIKTLEVEFGATSYLSGLDLQHADQALTTVNVTGVSSGGFVIDNLPASANNLSVSNTQGLPDITFSWRGVPPTEFLLRLLICDFYAHNLTLSGYTEWQWRNIVLWACGDPAIDLLDVNTFPSGVTVNSLELTITALGDLFIGEDWNKNNNIIEHDNGFTPDSVAGLKKITVTGIGTGTVILASVGSVKGFVLDGSAAQGKIAVNISNAAADASAVFTTGSNDDTVLVDRVLTAFWTSNDGGDYGPAVTFAGHLNTGSGNDSVTAHHLAATASITTEAGEDKVTLATDTSVLIADGAEILLGSDNDTLRITVTGTGVARIEGSVDGGEGRDTMIVDGNYDLGTNNKAGVSPSTVINDDLFVKLDSIETILVDTTAANGDLMITIDEQVGTGAGNTNVDTIRMIGEQNNRLDLLIGNNFTIAPTVNPDSFGGAAQTIGGALLIDTHTHRVATVLNIENKDDDTDIQFVNMDIQVAAKGGSILNMVTSAAQSAQVEVRVYTADENDAHVISSTNAGNADGLVDINTGYAGSAATLAAGAFDKLVVLEGATANDGGAEGAMTITIADAWTDNTTGFTLDASAVLDTDANLATGGAVITVENGDLADLTIQGTQNSDAITDGRGADTINGNAGNDTISAGEGQDVVDGGAGIDTISLTETGVAPLVQVKDTVVSDVIAVAHADLITGFASGTDKFNYNGALLNGLGTNADGITGIDVITSATFAAGLVDPLSTVGVVFIAQTGVGSAAFTNVLASTASNLTTNYAALEAQLLGAGGALNGVIANLDSVLTPADSVLLVLDNDSTGSVVLRITNTDATGNTLTAGEVELVGVFVNTPALALADFI</sequence>
<dbReference type="OrthoDB" id="479561at2"/>